<name>A0A2S7T0P5_9BACT</name>
<reference evidence="1 2" key="1">
    <citation type="submission" date="2018-01" db="EMBL/GenBank/DDBJ databases">
        <title>A novel member of the phylum Bacteroidetes isolated from glacier ice.</title>
        <authorList>
            <person name="Liu Q."/>
            <person name="Xin Y.-H."/>
        </authorList>
    </citation>
    <scope>NUCLEOTIDE SEQUENCE [LARGE SCALE GENOMIC DNA]</scope>
    <source>
        <strain evidence="1 2">RB1R16</strain>
    </source>
</reference>
<evidence type="ECO:0000313" key="2">
    <source>
        <dbReference type="Proteomes" id="UP000239872"/>
    </source>
</evidence>
<accession>A0A2S7T0P5</accession>
<keyword evidence="2" id="KW-1185">Reference proteome</keyword>
<proteinExistence type="predicted"/>
<dbReference type="Proteomes" id="UP000239872">
    <property type="component" value="Unassembled WGS sequence"/>
</dbReference>
<comment type="caution">
    <text evidence="1">The sequence shown here is derived from an EMBL/GenBank/DDBJ whole genome shotgun (WGS) entry which is preliminary data.</text>
</comment>
<dbReference type="EMBL" id="PPSL01000001">
    <property type="protein sequence ID" value="PQJ12534.1"/>
    <property type="molecule type" value="Genomic_DNA"/>
</dbReference>
<organism evidence="1 2">
    <name type="scientific">Flavipsychrobacter stenotrophus</name>
    <dbReference type="NCBI Taxonomy" id="2077091"/>
    <lineage>
        <taxon>Bacteria</taxon>
        <taxon>Pseudomonadati</taxon>
        <taxon>Bacteroidota</taxon>
        <taxon>Chitinophagia</taxon>
        <taxon>Chitinophagales</taxon>
        <taxon>Chitinophagaceae</taxon>
        <taxon>Flavipsychrobacter</taxon>
    </lineage>
</organism>
<sequence>MSPITLIKLICTLVWFTETSGKRILHSRKNRKYMKKVLSICLLALVATYADAQTVKGILRRGAGRAADKAIDVAVDKGIDKLSGNDDQGASTQKRAGQIVFSGSLDNLKKDAEIESGFSESFALDAPIYFRAYYAYPLTSAVRKVSNTGKSVATEHGRFKVRFLVDAGEQYVGLMQQDAMDEDQKQTWTTFKGALQPAAAGNYLLQDVYKGFLAEYSGKLANGNHTITMQLIPYTDYPSQKEGGVVASGTFTLVGKKIEKAVSASKATAKSAPAAQQQSSVDPREAFLNVSYKLDGRKMTVLVDENGTAKPLFMETTSSTFTSDEYKIFALDGKKHIATYKVGRDVNKITMIINVDKNKKQEFDLTTYLDRCSSSLEKDAVKRKNPVYWLYKNGYAK</sequence>
<dbReference type="AlphaFoldDB" id="A0A2S7T0P5"/>
<gene>
    <name evidence="1" type="ORF">CJD36_001950</name>
</gene>
<protein>
    <submittedName>
        <fullName evidence="1">Uncharacterized protein</fullName>
    </submittedName>
</protein>
<evidence type="ECO:0000313" key="1">
    <source>
        <dbReference type="EMBL" id="PQJ12534.1"/>
    </source>
</evidence>